<dbReference type="EMBL" id="JACORT010000013">
    <property type="protein sequence ID" value="MBC5785967.1"/>
    <property type="molecule type" value="Genomic_DNA"/>
</dbReference>
<protein>
    <submittedName>
        <fullName evidence="1">RNA-binding protein</fullName>
    </submittedName>
</protein>
<reference evidence="1" key="1">
    <citation type="submission" date="2020-08" db="EMBL/GenBank/DDBJ databases">
        <title>Ramlibacter sp. USB13 16S ribosomal RNA gene genome sequencing and assembly.</title>
        <authorList>
            <person name="Kang M."/>
        </authorList>
    </citation>
    <scope>NUCLEOTIDE SEQUENCE</scope>
    <source>
        <strain evidence="1">USB13</strain>
    </source>
</reference>
<evidence type="ECO:0000313" key="2">
    <source>
        <dbReference type="Proteomes" id="UP000608513"/>
    </source>
</evidence>
<name>A0A923SHJ3_9BURK</name>
<comment type="caution">
    <text evidence="1">The sequence shown here is derived from an EMBL/GenBank/DDBJ whole genome shotgun (WGS) entry which is preliminary data.</text>
</comment>
<organism evidence="1 2">
    <name type="scientific">Ramlibacter cellulosilyticus</name>
    <dbReference type="NCBI Taxonomy" id="2764187"/>
    <lineage>
        <taxon>Bacteria</taxon>
        <taxon>Pseudomonadati</taxon>
        <taxon>Pseudomonadota</taxon>
        <taxon>Betaproteobacteria</taxon>
        <taxon>Burkholderiales</taxon>
        <taxon>Comamonadaceae</taxon>
        <taxon>Ramlibacter</taxon>
    </lineage>
</organism>
<dbReference type="Proteomes" id="UP000608513">
    <property type="component" value="Unassembled WGS sequence"/>
</dbReference>
<keyword evidence="2" id="KW-1185">Reference proteome</keyword>
<evidence type="ECO:0000313" key="1">
    <source>
        <dbReference type="EMBL" id="MBC5785967.1"/>
    </source>
</evidence>
<dbReference type="RefSeq" id="WP_187078707.1">
    <property type="nucleotide sequence ID" value="NZ_JACORT010000013.1"/>
</dbReference>
<gene>
    <name evidence="1" type="ORF">H8N03_23720</name>
</gene>
<dbReference type="AlphaFoldDB" id="A0A923SHJ3"/>
<proteinExistence type="predicted"/>
<sequence length="134" mass="14692">MRPFQLDSGMTTMRGTFYPTGWMVLMFPGEQQARDAASLLARQGIGEDAMMFLTPADVRQHILGAVGDDHIVPSAGTEGDTARKIADFASQGHHGLMVHVPHQEDADRVTALLKDAPISYGQRYRKLVIEDIVA</sequence>
<accession>A0A923SHJ3</accession>